<dbReference type="GO" id="GO:0005634">
    <property type="term" value="C:nucleus"/>
    <property type="evidence" value="ECO:0007669"/>
    <property type="project" value="TreeGrafter"/>
</dbReference>
<dbReference type="Gene3D" id="1.10.10.60">
    <property type="entry name" value="Homeodomain-like"/>
    <property type="match status" value="2"/>
</dbReference>
<accession>A0AAW1NQ59</accession>
<dbReference type="Pfam" id="PF00249">
    <property type="entry name" value="Myb_DNA-binding"/>
    <property type="match status" value="2"/>
</dbReference>
<evidence type="ECO:0000313" key="4">
    <source>
        <dbReference type="EMBL" id="KAK9794685.1"/>
    </source>
</evidence>
<dbReference type="PANTHER" id="PTHR45614:SF229">
    <property type="entry name" value="MYB TRANSCRIPTION FACTOR-LIKE PROTEIN-RELATED"/>
    <property type="match status" value="1"/>
</dbReference>
<feature type="compositionally biased region" description="Polar residues" evidence="1">
    <location>
        <begin position="36"/>
        <end position="46"/>
    </location>
</feature>
<keyword evidence="5" id="KW-1185">Reference proteome</keyword>
<dbReference type="EMBL" id="JALJOQ010000135">
    <property type="protein sequence ID" value="KAK9794685.1"/>
    <property type="molecule type" value="Genomic_DNA"/>
</dbReference>
<sequence>MSQRASRQGSAAPQSTSRGTLQTSTDKSGAADDISSRGTQQRSTWGQDEVKKRAWTPDQDRQLTRLVKDQGAGNWQNIAASLVCEPPRSAKSCRLRWFNYLSPGVKHAPFSAEEDRIIVEARQELGNRWALIARRLPGRTDNAVKNHWHVTLKERERIIAGALGRSGSLVGAHWPKRALSSELGDTTQASQPESGGEDASARSQQPWPACKRPSSGDDVCSLPLTQAGTRSRPAKRAKLAAEAAALQPEEKLPAATRAVLPEMTSAAAALEKLPATTRAVLLMAASLCGPQQAACSRIKAHWQAPSGAVDIAPIDEAMMPLGRRILKAPPNPLSVLGGSEGDSMTSWGTPTLASVPGIPDALRAQVKRPLFAEETTFAGGHLMKDFSGDFRALISPVCLEDGDLTNLPDLGADRGC</sequence>
<feature type="domain" description="HTH myb-type" evidence="3">
    <location>
        <begin position="47"/>
        <end position="101"/>
    </location>
</feature>
<dbReference type="PANTHER" id="PTHR45614">
    <property type="entry name" value="MYB PROTEIN-RELATED"/>
    <property type="match status" value="1"/>
</dbReference>
<dbReference type="GO" id="GO:0000978">
    <property type="term" value="F:RNA polymerase II cis-regulatory region sequence-specific DNA binding"/>
    <property type="evidence" value="ECO:0007669"/>
    <property type="project" value="TreeGrafter"/>
</dbReference>
<evidence type="ECO:0000313" key="5">
    <source>
        <dbReference type="Proteomes" id="UP001465755"/>
    </source>
</evidence>
<name>A0AAW1NQ59_9CHLO</name>
<feature type="compositionally biased region" description="Polar residues" evidence="1">
    <location>
        <begin position="183"/>
        <end position="193"/>
    </location>
</feature>
<feature type="compositionally biased region" description="Polar residues" evidence="1">
    <location>
        <begin position="1"/>
        <end position="27"/>
    </location>
</feature>
<gene>
    <name evidence="4" type="ORF">WJX73_010722</name>
</gene>
<evidence type="ECO:0000256" key="1">
    <source>
        <dbReference type="SAM" id="MobiDB-lite"/>
    </source>
</evidence>
<dbReference type="AlphaFoldDB" id="A0AAW1NQ59"/>
<dbReference type="SMART" id="SM00717">
    <property type="entry name" value="SANT"/>
    <property type="match status" value="2"/>
</dbReference>
<protein>
    <submittedName>
        <fullName evidence="4">Uncharacterized protein</fullName>
    </submittedName>
</protein>
<dbReference type="InterPro" id="IPR017930">
    <property type="entry name" value="Myb_dom"/>
</dbReference>
<dbReference type="SUPFAM" id="SSF46689">
    <property type="entry name" value="Homeodomain-like"/>
    <property type="match status" value="1"/>
</dbReference>
<dbReference type="InterPro" id="IPR001005">
    <property type="entry name" value="SANT/Myb"/>
</dbReference>
<dbReference type="PROSITE" id="PS51294">
    <property type="entry name" value="HTH_MYB"/>
    <property type="match status" value="2"/>
</dbReference>
<dbReference type="PROSITE" id="PS50090">
    <property type="entry name" value="MYB_LIKE"/>
    <property type="match status" value="2"/>
</dbReference>
<evidence type="ECO:0000259" key="3">
    <source>
        <dbReference type="PROSITE" id="PS51294"/>
    </source>
</evidence>
<feature type="region of interest" description="Disordered" evidence="1">
    <location>
        <begin position="1"/>
        <end position="57"/>
    </location>
</feature>
<feature type="domain" description="Myb-like" evidence="2">
    <location>
        <begin position="47"/>
        <end position="101"/>
    </location>
</feature>
<dbReference type="Proteomes" id="UP001465755">
    <property type="component" value="Unassembled WGS sequence"/>
</dbReference>
<dbReference type="InterPro" id="IPR050560">
    <property type="entry name" value="MYB_TF"/>
</dbReference>
<dbReference type="InterPro" id="IPR009057">
    <property type="entry name" value="Homeodomain-like_sf"/>
</dbReference>
<feature type="domain" description="Myb-like" evidence="2">
    <location>
        <begin position="102"/>
        <end position="152"/>
    </location>
</feature>
<organism evidence="4 5">
    <name type="scientific">Symbiochloris irregularis</name>
    <dbReference type="NCBI Taxonomy" id="706552"/>
    <lineage>
        <taxon>Eukaryota</taxon>
        <taxon>Viridiplantae</taxon>
        <taxon>Chlorophyta</taxon>
        <taxon>core chlorophytes</taxon>
        <taxon>Trebouxiophyceae</taxon>
        <taxon>Trebouxiales</taxon>
        <taxon>Trebouxiaceae</taxon>
        <taxon>Symbiochloris</taxon>
    </lineage>
</organism>
<feature type="domain" description="HTH myb-type" evidence="3">
    <location>
        <begin position="102"/>
        <end position="156"/>
    </location>
</feature>
<proteinExistence type="predicted"/>
<reference evidence="4 5" key="1">
    <citation type="journal article" date="2024" name="Nat. Commun.">
        <title>Phylogenomics reveals the evolutionary origins of lichenization in chlorophyte algae.</title>
        <authorList>
            <person name="Puginier C."/>
            <person name="Libourel C."/>
            <person name="Otte J."/>
            <person name="Skaloud P."/>
            <person name="Haon M."/>
            <person name="Grisel S."/>
            <person name="Petersen M."/>
            <person name="Berrin J.G."/>
            <person name="Delaux P.M."/>
            <person name="Dal Grande F."/>
            <person name="Keller J."/>
        </authorList>
    </citation>
    <scope>NUCLEOTIDE SEQUENCE [LARGE SCALE GENOMIC DNA]</scope>
    <source>
        <strain evidence="4 5">SAG 2036</strain>
    </source>
</reference>
<comment type="caution">
    <text evidence="4">The sequence shown here is derived from an EMBL/GenBank/DDBJ whole genome shotgun (WGS) entry which is preliminary data.</text>
</comment>
<feature type="region of interest" description="Disordered" evidence="1">
    <location>
        <begin position="180"/>
        <end position="234"/>
    </location>
</feature>
<dbReference type="CDD" id="cd00167">
    <property type="entry name" value="SANT"/>
    <property type="match status" value="2"/>
</dbReference>
<evidence type="ECO:0000259" key="2">
    <source>
        <dbReference type="PROSITE" id="PS50090"/>
    </source>
</evidence>
<dbReference type="GO" id="GO:0000981">
    <property type="term" value="F:DNA-binding transcription factor activity, RNA polymerase II-specific"/>
    <property type="evidence" value="ECO:0007669"/>
    <property type="project" value="TreeGrafter"/>
</dbReference>